<dbReference type="PANTHER" id="PTHR30050:SF4">
    <property type="entry name" value="ATP-BINDING PROTEIN RV3427C IN INSERTION SEQUENCE-RELATED"/>
    <property type="match status" value="1"/>
</dbReference>
<dbReference type="GO" id="GO:0005524">
    <property type="term" value="F:ATP binding"/>
    <property type="evidence" value="ECO:0007669"/>
    <property type="project" value="InterPro"/>
</dbReference>
<dbReference type="NCBIfam" id="NF005304">
    <property type="entry name" value="PRK06835.1"/>
    <property type="match status" value="1"/>
</dbReference>
<dbReference type="AlphaFoldDB" id="A0A644Y9I1"/>
<dbReference type="Pfam" id="PF01695">
    <property type="entry name" value="IstB_IS21"/>
    <property type="match status" value="1"/>
</dbReference>
<gene>
    <name evidence="2" type="ORF">SDC9_71640</name>
</gene>
<dbReference type="EMBL" id="VSSQ01004426">
    <property type="protein sequence ID" value="MPM25150.1"/>
    <property type="molecule type" value="Genomic_DNA"/>
</dbReference>
<dbReference type="SMART" id="SM00382">
    <property type="entry name" value="AAA"/>
    <property type="match status" value="1"/>
</dbReference>
<evidence type="ECO:0000313" key="2">
    <source>
        <dbReference type="EMBL" id="MPM25150.1"/>
    </source>
</evidence>
<dbReference type="GO" id="GO:0006260">
    <property type="term" value="P:DNA replication"/>
    <property type="evidence" value="ECO:0007669"/>
    <property type="project" value="TreeGrafter"/>
</dbReference>
<name>A0A644Y9I1_9ZZZZ</name>
<dbReference type="InterPro" id="IPR027417">
    <property type="entry name" value="P-loop_NTPase"/>
</dbReference>
<dbReference type="SUPFAM" id="SSF52540">
    <property type="entry name" value="P-loop containing nucleoside triphosphate hydrolases"/>
    <property type="match status" value="1"/>
</dbReference>
<dbReference type="InterPro" id="IPR002611">
    <property type="entry name" value="IstB_ATP-bd"/>
</dbReference>
<accession>A0A644Y9I1</accession>
<feature type="domain" description="AAA+ ATPase" evidence="1">
    <location>
        <begin position="182"/>
        <end position="314"/>
    </location>
</feature>
<dbReference type="InterPro" id="IPR003593">
    <property type="entry name" value="AAA+_ATPase"/>
</dbReference>
<organism evidence="2">
    <name type="scientific">bioreactor metagenome</name>
    <dbReference type="NCBI Taxonomy" id="1076179"/>
    <lineage>
        <taxon>unclassified sequences</taxon>
        <taxon>metagenomes</taxon>
        <taxon>ecological metagenomes</taxon>
    </lineage>
</organism>
<reference evidence="2" key="1">
    <citation type="submission" date="2019-08" db="EMBL/GenBank/DDBJ databases">
        <authorList>
            <person name="Kucharzyk K."/>
            <person name="Murdoch R.W."/>
            <person name="Higgins S."/>
            <person name="Loffler F."/>
        </authorList>
    </citation>
    <scope>NUCLEOTIDE SEQUENCE</scope>
</reference>
<dbReference type="CDD" id="cd00009">
    <property type="entry name" value="AAA"/>
    <property type="match status" value="1"/>
</dbReference>
<proteinExistence type="predicted"/>
<protein>
    <recommendedName>
        <fullName evidence="1">AAA+ ATPase domain-containing protein</fullName>
    </recommendedName>
</protein>
<sequence>MKYGKDIVRQADEALAARRQGAQAACEARKDNARAANPRFAEIETEMAKAAAGMTHGVLRREGAAAVWKAKEIITALQAERAELLTVCRLPQNTYVVDYACKRCNDTGVSPEGGPCECYTAELRRQAYRSSVLATALSAQTFDSFDLSHYSDKPDEKNVSPRTRAEKYLRICKEFVRDFEMPGRGLLLTGPTGLGKTHLSSAIAGELAAQGYGVQYDMTANILRRLEDRRFGRAADPDPEIYLTCDLLVMDDLGSEYATSVTLSELFTLINTRLITGRKTIISTNYTMTELAQNYTQKLASRFLDSYIILQFAGEDLRMKRRQSKTT</sequence>
<dbReference type="Gene3D" id="3.40.50.300">
    <property type="entry name" value="P-loop containing nucleotide triphosphate hydrolases"/>
    <property type="match status" value="1"/>
</dbReference>
<evidence type="ECO:0000259" key="1">
    <source>
        <dbReference type="SMART" id="SM00382"/>
    </source>
</evidence>
<dbReference type="PANTHER" id="PTHR30050">
    <property type="entry name" value="CHROMOSOMAL REPLICATION INITIATOR PROTEIN DNAA"/>
    <property type="match status" value="1"/>
</dbReference>
<comment type="caution">
    <text evidence="2">The sequence shown here is derived from an EMBL/GenBank/DDBJ whole genome shotgun (WGS) entry which is preliminary data.</text>
</comment>